<dbReference type="EMBL" id="VICD02000100">
    <property type="protein sequence ID" value="KAB8192966.1"/>
    <property type="molecule type" value="Genomic_DNA"/>
</dbReference>
<sequence>MSDKERRAPDLMPSPHRLRAGLTPAQLATLETLETFGWVLEFVRRPLFRDPVPVVFDRGRTRCVVLEADGSINENHGLQLRD</sequence>
<dbReference type="RefSeq" id="WP_111267997.1">
    <property type="nucleotide sequence ID" value="NZ_CP029843.1"/>
</dbReference>
<evidence type="ECO:0000313" key="2">
    <source>
        <dbReference type="Proteomes" id="UP000320431"/>
    </source>
</evidence>
<dbReference type="AlphaFoldDB" id="A0A508AVX4"/>
<organism evidence="1 2">
    <name type="scientific">Marilutibacter maris</name>
    <dbReference type="NCBI Taxonomy" id="1605891"/>
    <lineage>
        <taxon>Bacteria</taxon>
        <taxon>Pseudomonadati</taxon>
        <taxon>Pseudomonadota</taxon>
        <taxon>Gammaproteobacteria</taxon>
        <taxon>Lysobacterales</taxon>
        <taxon>Lysobacteraceae</taxon>
        <taxon>Marilutibacter</taxon>
    </lineage>
</organism>
<dbReference type="Proteomes" id="UP000320431">
    <property type="component" value="Unassembled WGS sequence"/>
</dbReference>
<gene>
    <name evidence="1" type="ORF">FKV24_006900</name>
</gene>
<evidence type="ECO:0000313" key="1">
    <source>
        <dbReference type="EMBL" id="KAB8192966.1"/>
    </source>
</evidence>
<name>A0A508AVX4_9GAMM</name>
<reference evidence="1 2" key="1">
    <citation type="submission" date="2019-10" db="EMBL/GenBank/DDBJ databases">
        <title>Lysobacter alkalisoli sp. nov., isolated from saline-alkaline soil.</title>
        <authorList>
            <person name="Sun J.-Q."/>
        </authorList>
    </citation>
    <scope>NUCLEOTIDE SEQUENCE [LARGE SCALE GENOMIC DNA]</scope>
    <source>
        <strain evidence="1 2">KCTC 42381</strain>
    </source>
</reference>
<proteinExistence type="predicted"/>
<dbReference type="OrthoDB" id="6025219at2"/>
<comment type="caution">
    <text evidence="1">The sequence shown here is derived from an EMBL/GenBank/DDBJ whole genome shotgun (WGS) entry which is preliminary data.</text>
</comment>
<protein>
    <submittedName>
        <fullName evidence="1">Uncharacterized protein</fullName>
    </submittedName>
</protein>
<accession>A0A508AVX4</accession>